<dbReference type="GO" id="GO:0005524">
    <property type="term" value="F:ATP binding"/>
    <property type="evidence" value="ECO:0007669"/>
    <property type="project" value="UniProtKB-KW"/>
</dbReference>
<evidence type="ECO:0000313" key="7">
    <source>
        <dbReference type="EMBL" id="EUN28665.1"/>
    </source>
</evidence>
<feature type="domain" description="Helicase ATP-binding" evidence="5">
    <location>
        <begin position="483"/>
        <end position="673"/>
    </location>
</feature>
<dbReference type="PANTHER" id="PTHR45626:SF16">
    <property type="entry name" value="ATP-DEPENDENT HELICASE ULS1"/>
    <property type="match status" value="1"/>
</dbReference>
<dbReference type="SMART" id="SM00490">
    <property type="entry name" value="HELICc"/>
    <property type="match status" value="1"/>
</dbReference>
<sequence>MSNTNYDMEASGTGLDMVDDAHPGAMSWASLLASEPYELLFDTPQPAGDDLDYCNSELPDSLTFTDPELITHVPGETTTHHNNSHGAPVPQIAQFDPRALLNPKSANPKRPASSGGDTDRGRIEPSNIGQVALVERLHNIQERTASPAKRFKTGEVQANTPHRTNFSSGSALDFRYQQNSPVVSSPQQKPSIDLTMSDDEDEVQIIQDNSNDEVCIGKLKHTYIQAHLVPFPDPKKFVGNHGGQSRIKVAFRRAGNKGNQIIMVLDGMGKEFGRVDMKTAQGLTPLIDSAHISGLKWMAWTEPRRKLPNEGPPGSSTSALITMTLQLYCPRKNADNIGKFLKGKNLILERPVFELARHDYYNPQTKEGFQKSQASQPGFEAPAPYAAMNNYVVRSVDEIRQEVDDVFDTVVSSSEAVPMRNPSPLIKTELYPHQKQALYFMIDHEKDHSSEEFDQRRDPMWTTKTRDNGRISYVHIITGEERAQKPAPSLGGILADEMGLGKTLSILSLICDEASITAAQTFNQKKPPPRPLPAMIQPIINTRATLLVCPLSTMTNWKEQIKEHFPEGNGALKWTRYHGAERFSMTPEKLADYDIVLTTYHIIAKDIMDKKRALPYLNWFRIVLDEAHTIRNPTNQSKAACNMMGQRRWAVTGTPVQNRLEDLGALFNFIKLRPFDTTAGFNTHILNPFKSADPNVVKRLQLLVSTVTIRRTKEIIKEEVPRKLDYVVRLQFSREEKQLHDWFEKDTQRKVLAVTQGDKMGGKSYARILTAILNLRLICAHGRDLLSEEALKTTDGMTYDQPMEIEDDGQETPQLTRQQAYEMLNLLESTNAADCHYCPGKKSILDADPDDEDEEGNVQDVIGYMTTCYHLVCPRHLKKLRDQWKSLVQPDGSVRCHICDDVNRPAALELKRADFYSYLEEQDRIRKDPKLAKKIGSYTGPHTKTQALLNDLDEFRRWSDEHPDERPIKSIVFSSWTTHLDLIEIALKTAGHALVRLDGRMTRDARDKSMHLLRTSPDIRVMLVSIGAGGLGLNLTTANKVFMMEPQFNPAAEAQAVDRVHRLGQDREVTIKRFIMQDSFEEKMLVLQDKKKALADLTMARERRSKEEATKARLEELRSLFR</sequence>
<dbReference type="SMART" id="SM00487">
    <property type="entry name" value="DEXDc"/>
    <property type="match status" value="1"/>
</dbReference>
<feature type="domain" description="Helicase C-terminal" evidence="6">
    <location>
        <begin position="951"/>
        <end position="1118"/>
    </location>
</feature>
<dbReference type="PANTHER" id="PTHR45626">
    <property type="entry name" value="TRANSCRIPTION TERMINATION FACTOR 2-RELATED"/>
    <property type="match status" value="1"/>
</dbReference>
<dbReference type="GO" id="GO:0000724">
    <property type="term" value="P:double-strand break repair via homologous recombination"/>
    <property type="evidence" value="ECO:0007669"/>
    <property type="project" value="TreeGrafter"/>
</dbReference>
<evidence type="ECO:0000313" key="8">
    <source>
        <dbReference type="Proteomes" id="UP000054337"/>
    </source>
</evidence>
<evidence type="ECO:0000256" key="1">
    <source>
        <dbReference type="ARBA" id="ARBA00022741"/>
    </source>
</evidence>
<organism evidence="7 8">
    <name type="scientific">Bipolaris victoriae (strain FI3)</name>
    <name type="common">Victoria blight of oats agent</name>
    <name type="synonym">Cochliobolus victoriae</name>
    <dbReference type="NCBI Taxonomy" id="930091"/>
    <lineage>
        <taxon>Eukaryota</taxon>
        <taxon>Fungi</taxon>
        <taxon>Dikarya</taxon>
        <taxon>Ascomycota</taxon>
        <taxon>Pezizomycotina</taxon>
        <taxon>Dothideomycetes</taxon>
        <taxon>Pleosporomycetidae</taxon>
        <taxon>Pleosporales</taxon>
        <taxon>Pleosporineae</taxon>
        <taxon>Pleosporaceae</taxon>
        <taxon>Bipolaris</taxon>
    </lineage>
</organism>
<evidence type="ECO:0008006" key="9">
    <source>
        <dbReference type="Google" id="ProtNLM"/>
    </source>
</evidence>
<dbReference type="Gene3D" id="3.40.50.10810">
    <property type="entry name" value="Tandem AAA-ATPase domain"/>
    <property type="match status" value="1"/>
</dbReference>
<dbReference type="InterPro" id="IPR027417">
    <property type="entry name" value="P-loop_NTPase"/>
</dbReference>
<gene>
    <name evidence="7" type="ORF">COCVIDRAFT_25320</name>
</gene>
<dbReference type="HOGENOM" id="CLU_000315_2_7_1"/>
<dbReference type="InterPro" id="IPR050628">
    <property type="entry name" value="SNF2_RAD54_helicase_TF"/>
</dbReference>
<proteinExistence type="predicted"/>
<dbReference type="PROSITE" id="PS51194">
    <property type="entry name" value="HELICASE_CTER"/>
    <property type="match status" value="1"/>
</dbReference>
<evidence type="ECO:0000256" key="2">
    <source>
        <dbReference type="ARBA" id="ARBA00022801"/>
    </source>
</evidence>
<dbReference type="OrthoDB" id="448448at2759"/>
<evidence type="ECO:0000256" key="3">
    <source>
        <dbReference type="ARBA" id="ARBA00022840"/>
    </source>
</evidence>
<dbReference type="AlphaFoldDB" id="W7ERE5"/>
<evidence type="ECO:0000256" key="4">
    <source>
        <dbReference type="SAM" id="MobiDB-lite"/>
    </source>
</evidence>
<dbReference type="InterPro" id="IPR000330">
    <property type="entry name" value="SNF2_N"/>
</dbReference>
<keyword evidence="3" id="KW-0067">ATP-binding</keyword>
<dbReference type="GO" id="GO:0005634">
    <property type="term" value="C:nucleus"/>
    <property type="evidence" value="ECO:0007669"/>
    <property type="project" value="TreeGrafter"/>
</dbReference>
<dbReference type="InterPro" id="IPR038718">
    <property type="entry name" value="SNF2-like_sf"/>
</dbReference>
<dbReference type="RefSeq" id="XP_014558178.1">
    <property type="nucleotide sequence ID" value="XM_014702692.1"/>
</dbReference>
<dbReference type="InterPro" id="IPR049730">
    <property type="entry name" value="SNF2/RAD54-like_C"/>
</dbReference>
<dbReference type="Pfam" id="PF00271">
    <property type="entry name" value="Helicase_C"/>
    <property type="match status" value="1"/>
</dbReference>
<dbReference type="EMBL" id="KI968719">
    <property type="protein sequence ID" value="EUN28665.1"/>
    <property type="molecule type" value="Genomic_DNA"/>
</dbReference>
<dbReference type="CDD" id="cd18008">
    <property type="entry name" value="DEXDc_SHPRH-like"/>
    <property type="match status" value="1"/>
</dbReference>
<dbReference type="Proteomes" id="UP000054337">
    <property type="component" value="Unassembled WGS sequence"/>
</dbReference>
<keyword evidence="2" id="KW-0378">Hydrolase</keyword>
<evidence type="ECO:0000259" key="6">
    <source>
        <dbReference type="PROSITE" id="PS51194"/>
    </source>
</evidence>
<feature type="region of interest" description="Disordered" evidence="4">
    <location>
        <begin position="101"/>
        <end position="124"/>
    </location>
</feature>
<dbReference type="InterPro" id="IPR001650">
    <property type="entry name" value="Helicase_C-like"/>
</dbReference>
<accession>W7ERE5</accession>
<keyword evidence="1" id="KW-0547">Nucleotide-binding</keyword>
<dbReference type="GO" id="GO:0016787">
    <property type="term" value="F:hydrolase activity"/>
    <property type="evidence" value="ECO:0007669"/>
    <property type="project" value="UniProtKB-KW"/>
</dbReference>
<keyword evidence="8" id="KW-1185">Reference proteome</keyword>
<evidence type="ECO:0000259" key="5">
    <source>
        <dbReference type="PROSITE" id="PS51192"/>
    </source>
</evidence>
<dbReference type="CDD" id="cd18793">
    <property type="entry name" value="SF2_C_SNF"/>
    <property type="match status" value="1"/>
</dbReference>
<dbReference type="Pfam" id="PF00176">
    <property type="entry name" value="SNF2-rel_dom"/>
    <property type="match status" value="1"/>
</dbReference>
<feature type="compositionally biased region" description="Polar residues" evidence="4">
    <location>
        <begin position="156"/>
        <end position="168"/>
    </location>
</feature>
<dbReference type="Gene3D" id="3.40.50.300">
    <property type="entry name" value="P-loop containing nucleotide triphosphate hydrolases"/>
    <property type="match status" value="1"/>
</dbReference>
<dbReference type="GO" id="GO:0008094">
    <property type="term" value="F:ATP-dependent activity, acting on DNA"/>
    <property type="evidence" value="ECO:0007669"/>
    <property type="project" value="TreeGrafter"/>
</dbReference>
<dbReference type="GO" id="GO:0005737">
    <property type="term" value="C:cytoplasm"/>
    <property type="evidence" value="ECO:0007669"/>
    <property type="project" value="TreeGrafter"/>
</dbReference>
<protein>
    <recommendedName>
        <fullName evidence="9">Helicase ATP-binding domain-containing protein</fullName>
    </recommendedName>
</protein>
<reference evidence="7 8" key="1">
    <citation type="journal article" date="2013" name="PLoS Genet.">
        <title>Comparative genome structure, secondary metabolite, and effector coding capacity across Cochliobolus pathogens.</title>
        <authorList>
            <person name="Condon B.J."/>
            <person name="Leng Y."/>
            <person name="Wu D."/>
            <person name="Bushley K.E."/>
            <person name="Ohm R.A."/>
            <person name="Otillar R."/>
            <person name="Martin J."/>
            <person name="Schackwitz W."/>
            <person name="Grimwood J."/>
            <person name="MohdZainudin N."/>
            <person name="Xue C."/>
            <person name="Wang R."/>
            <person name="Manning V.A."/>
            <person name="Dhillon B."/>
            <person name="Tu Z.J."/>
            <person name="Steffenson B.J."/>
            <person name="Salamov A."/>
            <person name="Sun H."/>
            <person name="Lowry S."/>
            <person name="LaButti K."/>
            <person name="Han J."/>
            <person name="Copeland A."/>
            <person name="Lindquist E."/>
            <person name="Barry K."/>
            <person name="Schmutz J."/>
            <person name="Baker S.E."/>
            <person name="Ciuffetti L.M."/>
            <person name="Grigoriev I.V."/>
            <person name="Zhong S."/>
            <person name="Turgeon B.G."/>
        </authorList>
    </citation>
    <scope>NUCLEOTIDE SEQUENCE [LARGE SCALE GENOMIC DNA]</scope>
    <source>
        <strain evidence="7 8">FI3</strain>
    </source>
</reference>
<feature type="region of interest" description="Disordered" evidence="4">
    <location>
        <begin position="141"/>
        <end position="168"/>
    </location>
</feature>
<name>W7ERE5_BIPV3</name>
<dbReference type="SUPFAM" id="SSF52540">
    <property type="entry name" value="P-loop containing nucleoside triphosphate hydrolases"/>
    <property type="match status" value="2"/>
</dbReference>
<dbReference type="InterPro" id="IPR014001">
    <property type="entry name" value="Helicase_ATP-bd"/>
</dbReference>
<dbReference type="GeneID" id="26253488"/>
<dbReference type="PROSITE" id="PS51192">
    <property type="entry name" value="HELICASE_ATP_BIND_1"/>
    <property type="match status" value="1"/>
</dbReference>